<dbReference type="Proteomes" id="UP001589896">
    <property type="component" value="Unassembled WGS sequence"/>
</dbReference>
<keyword evidence="1 5" id="KW-0378">Hydrolase</keyword>
<dbReference type="InterPro" id="IPR023186">
    <property type="entry name" value="IUNH"/>
</dbReference>
<gene>
    <name evidence="5" type="ORF">ACFFGH_27225</name>
</gene>
<proteinExistence type="predicted"/>
<dbReference type="InterPro" id="IPR036452">
    <property type="entry name" value="Ribo_hydro-like"/>
</dbReference>
<keyword evidence="6" id="KW-1185">Reference proteome</keyword>
<dbReference type="GO" id="GO:0016787">
    <property type="term" value="F:hydrolase activity"/>
    <property type="evidence" value="ECO:0007669"/>
    <property type="project" value="UniProtKB-KW"/>
</dbReference>
<reference evidence="5 6" key="1">
    <citation type="submission" date="2024-09" db="EMBL/GenBank/DDBJ databases">
        <authorList>
            <person name="Sun Q."/>
            <person name="Mori K."/>
        </authorList>
    </citation>
    <scope>NUCLEOTIDE SEQUENCE [LARGE SCALE GENOMIC DNA]</scope>
    <source>
        <strain evidence="5 6">KCTC 23076</strain>
    </source>
</reference>
<name>A0ABV6RYJ3_9GAMM</name>
<dbReference type="EMBL" id="JBHLTG010000008">
    <property type="protein sequence ID" value="MFC0681537.1"/>
    <property type="molecule type" value="Genomic_DNA"/>
</dbReference>
<comment type="caution">
    <text evidence="5">The sequence shown here is derived from an EMBL/GenBank/DDBJ whole genome shotgun (WGS) entry which is preliminary data.</text>
</comment>
<evidence type="ECO:0000313" key="5">
    <source>
        <dbReference type="EMBL" id="MFC0681537.1"/>
    </source>
</evidence>
<keyword evidence="2" id="KW-0326">Glycosidase</keyword>
<organism evidence="5 6">
    <name type="scientific">Lysobacter korlensis</name>
    <dbReference type="NCBI Taxonomy" id="553636"/>
    <lineage>
        <taxon>Bacteria</taxon>
        <taxon>Pseudomonadati</taxon>
        <taxon>Pseudomonadota</taxon>
        <taxon>Gammaproteobacteria</taxon>
        <taxon>Lysobacterales</taxon>
        <taxon>Lysobacteraceae</taxon>
        <taxon>Lysobacter</taxon>
    </lineage>
</organism>
<dbReference type="Gene3D" id="3.90.245.10">
    <property type="entry name" value="Ribonucleoside hydrolase-like"/>
    <property type="match status" value="1"/>
</dbReference>
<protein>
    <submittedName>
        <fullName evidence="5">Nucleoside hydrolase</fullName>
    </submittedName>
</protein>
<dbReference type="InterPro" id="IPR001910">
    <property type="entry name" value="Inosine/uridine_hydrolase_dom"/>
</dbReference>
<evidence type="ECO:0000256" key="1">
    <source>
        <dbReference type="ARBA" id="ARBA00022801"/>
    </source>
</evidence>
<dbReference type="RefSeq" id="WP_386674335.1">
    <property type="nucleotide sequence ID" value="NZ_JBHLTG010000008.1"/>
</dbReference>
<accession>A0ABV6RYJ3</accession>
<evidence type="ECO:0000256" key="2">
    <source>
        <dbReference type="ARBA" id="ARBA00023295"/>
    </source>
</evidence>
<evidence type="ECO:0000256" key="3">
    <source>
        <dbReference type="SAM" id="MobiDB-lite"/>
    </source>
</evidence>
<dbReference type="Pfam" id="PF01156">
    <property type="entry name" value="IU_nuc_hydro"/>
    <property type="match status" value="1"/>
</dbReference>
<evidence type="ECO:0000259" key="4">
    <source>
        <dbReference type="Pfam" id="PF01156"/>
    </source>
</evidence>
<dbReference type="SUPFAM" id="SSF53590">
    <property type="entry name" value="Nucleoside hydrolase"/>
    <property type="match status" value="1"/>
</dbReference>
<evidence type="ECO:0000313" key="6">
    <source>
        <dbReference type="Proteomes" id="UP001589896"/>
    </source>
</evidence>
<feature type="region of interest" description="Disordered" evidence="3">
    <location>
        <begin position="1"/>
        <end position="20"/>
    </location>
</feature>
<feature type="domain" description="Inosine/uridine-preferring nucleoside hydrolase" evidence="4">
    <location>
        <begin position="104"/>
        <end position="243"/>
    </location>
</feature>
<sequence length="285" mass="30763">MSPNPVFDIDRPSPRAGHGPARRLVIDNDWAGDPDGLLGLAHHLLSSDRVDAITSSLTSPMFPGSHDGAARGHRLVEELLDVVDAPTRPALAVGAESSLDRGGAASDASRLIVEHARREDELPLTLVCAGPLTNVAVALRDAPDIAARIRLVWVGGSTRGAFEYNEATDQEAAAIVFGSEIAIDQYPLEAYRASTYSIAELEADLTETTLGSWLWDVFAQFRIPLEFKVGELWHLGDSLPLLATSLAATPEGPTVHRVVHETVDYRLLVGDMLAKFRLHERGRAA</sequence>
<dbReference type="PANTHER" id="PTHR12304:SF4">
    <property type="entry name" value="URIDINE NUCLEOSIDASE"/>
    <property type="match status" value="1"/>
</dbReference>
<dbReference type="PANTHER" id="PTHR12304">
    <property type="entry name" value="INOSINE-URIDINE PREFERRING NUCLEOSIDE HYDROLASE"/>
    <property type="match status" value="1"/>
</dbReference>